<dbReference type="HOGENOM" id="CLU_1525020_0_0_1"/>
<keyword evidence="1" id="KW-0482">Metalloprotease</keyword>
<dbReference type="Proteomes" id="UP000020467">
    <property type="component" value="Unassembled WGS sequence"/>
</dbReference>
<accession>A0A010QJE6</accession>
<dbReference type="GO" id="GO:0008237">
    <property type="term" value="F:metallopeptidase activity"/>
    <property type="evidence" value="ECO:0007669"/>
    <property type="project" value="UniProtKB-KW"/>
</dbReference>
<keyword evidence="1" id="KW-0645">Protease</keyword>
<comment type="caution">
    <text evidence="1">The sequence shown here is derived from an EMBL/GenBank/DDBJ whole genome shotgun (WGS) entry which is preliminary data.</text>
</comment>
<dbReference type="AlphaFoldDB" id="A0A010QJE6"/>
<dbReference type="OrthoDB" id="4833747at2759"/>
<dbReference type="STRING" id="1445577.A0A010QJE6"/>
<organism evidence="1 2">
    <name type="scientific">Colletotrichum fioriniae PJ7</name>
    <dbReference type="NCBI Taxonomy" id="1445577"/>
    <lineage>
        <taxon>Eukaryota</taxon>
        <taxon>Fungi</taxon>
        <taxon>Dikarya</taxon>
        <taxon>Ascomycota</taxon>
        <taxon>Pezizomycotina</taxon>
        <taxon>Sordariomycetes</taxon>
        <taxon>Hypocreomycetidae</taxon>
        <taxon>Glomerellales</taxon>
        <taxon>Glomerellaceae</taxon>
        <taxon>Colletotrichum</taxon>
        <taxon>Colletotrichum acutatum species complex</taxon>
    </lineage>
</organism>
<gene>
    <name evidence="1" type="ORF">CFIO01_11935</name>
</gene>
<keyword evidence="2" id="KW-1185">Reference proteome</keyword>
<sequence length="183" mass="20208">MTKSCLLLYMFSATEHLTADIIPITSDANAQAQIETMRNKILTNTSKSRLFFNKYVLFRKPSVWVATLRPTDNFPYQIRVNDLTALPPTDALIQNTALDKALSKAINDPASPGWAFYNNMYGLYKDVFVELDEQDGTIELPHQALLVRYQTLPAVKRAVAGVGSVVSVIGGLVATAVRLGEES</sequence>
<proteinExistence type="predicted"/>
<dbReference type="KEGG" id="cfj:CFIO01_11935"/>
<dbReference type="EMBL" id="JARH01000481">
    <property type="protein sequence ID" value="EXF80117.1"/>
    <property type="molecule type" value="Genomic_DNA"/>
</dbReference>
<name>A0A010QJE6_9PEZI</name>
<evidence type="ECO:0000313" key="2">
    <source>
        <dbReference type="Proteomes" id="UP000020467"/>
    </source>
</evidence>
<protein>
    <submittedName>
        <fullName evidence="1">Metalloprotease 1</fullName>
    </submittedName>
</protein>
<keyword evidence="1" id="KW-0378">Hydrolase</keyword>
<dbReference type="GO" id="GO:0006508">
    <property type="term" value="P:proteolysis"/>
    <property type="evidence" value="ECO:0007669"/>
    <property type="project" value="UniProtKB-KW"/>
</dbReference>
<reference evidence="1 2" key="1">
    <citation type="submission" date="2014-02" db="EMBL/GenBank/DDBJ databases">
        <title>The genome sequence of Colletotrichum fioriniae PJ7.</title>
        <authorList>
            <person name="Baroncelli R."/>
            <person name="Thon M.R."/>
        </authorList>
    </citation>
    <scope>NUCLEOTIDE SEQUENCE [LARGE SCALE GENOMIC DNA]</scope>
    <source>
        <strain evidence="1 2">PJ7</strain>
    </source>
</reference>
<evidence type="ECO:0000313" key="1">
    <source>
        <dbReference type="EMBL" id="EXF80117.1"/>
    </source>
</evidence>